<proteinExistence type="predicted"/>
<dbReference type="GO" id="GO:0004519">
    <property type="term" value="F:endonuclease activity"/>
    <property type="evidence" value="ECO:0007669"/>
    <property type="project" value="UniProtKB-KW"/>
</dbReference>
<accession>A0ABV9JFN8</accession>
<keyword evidence="2" id="KW-0540">Nuclease</keyword>
<dbReference type="RefSeq" id="WP_213536888.1">
    <property type="nucleotide sequence ID" value="NZ_BOVQ01000010.1"/>
</dbReference>
<dbReference type="Proteomes" id="UP001595987">
    <property type="component" value="Unassembled WGS sequence"/>
</dbReference>
<organism evidence="2 3">
    <name type="scientific">Lactococcus nasutitermitis</name>
    <dbReference type="NCBI Taxonomy" id="1652957"/>
    <lineage>
        <taxon>Bacteria</taxon>
        <taxon>Bacillati</taxon>
        <taxon>Bacillota</taxon>
        <taxon>Bacilli</taxon>
        <taxon>Lactobacillales</taxon>
        <taxon>Streptococcaceae</taxon>
        <taxon>Lactococcus</taxon>
    </lineage>
</organism>
<name>A0ABV9JFN8_9LACT</name>
<evidence type="ECO:0000313" key="2">
    <source>
        <dbReference type="EMBL" id="MFC4652869.1"/>
    </source>
</evidence>
<keyword evidence="2" id="KW-0255">Endonuclease</keyword>
<keyword evidence="3" id="KW-1185">Reference proteome</keyword>
<gene>
    <name evidence="2" type="ORF">ACFO26_08085</name>
</gene>
<feature type="domain" description="DNA/RNA non-specific endonuclease/pyrophosphatase/phosphodiesterase" evidence="1">
    <location>
        <begin position="62"/>
        <end position="259"/>
    </location>
</feature>
<dbReference type="InterPro" id="IPR001604">
    <property type="entry name" value="Endo_G_ENPP1-like_dom"/>
</dbReference>
<dbReference type="InterPro" id="IPR044929">
    <property type="entry name" value="DNA/RNA_non-sp_Endonuclease_sf"/>
</dbReference>
<comment type="caution">
    <text evidence="2">The sequence shown here is derived from an EMBL/GenBank/DDBJ whole genome shotgun (WGS) entry which is preliminary data.</text>
</comment>
<keyword evidence="2" id="KW-0378">Hydrolase</keyword>
<evidence type="ECO:0000313" key="3">
    <source>
        <dbReference type="Proteomes" id="UP001595987"/>
    </source>
</evidence>
<dbReference type="Pfam" id="PF13930">
    <property type="entry name" value="Endonuclea_NS_2"/>
    <property type="match status" value="1"/>
</dbReference>
<dbReference type="SMART" id="SM00892">
    <property type="entry name" value="Endonuclease_NS"/>
    <property type="match status" value="1"/>
</dbReference>
<dbReference type="InterPro" id="IPR044927">
    <property type="entry name" value="Endonuclea_NS_2"/>
</dbReference>
<dbReference type="Gene3D" id="3.40.570.10">
    <property type="entry name" value="Extracellular Endonuclease, subunit A"/>
    <property type="match status" value="1"/>
</dbReference>
<dbReference type="EMBL" id="JBHSGD010000006">
    <property type="protein sequence ID" value="MFC4652869.1"/>
    <property type="molecule type" value="Genomic_DNA"/>
</dbReference>
<evidence type="ECO:0000259" key="1">
    <source>
        <dbReference type="SMART" id="SM00892"/>
    </source>
</evidence>
<protein>
    <submittedName>
        <fullName evidence="2">DNA/RNA non-specific endonuclease</fullName>
    </submittedName>
</protein>
<sequence length="265" mass="29533">MNKKRKKSQASFAGLLVVIIALGIGYFSADKLHSDNSSTSTTQSVSSGKVLATSVAQKPLPFENKHQLVMTNNDALGRAVNSHIQLKNSQEPEVKREPLTYNPVGWHNYDFYFKKDDGDTGRMWLMARGHLVGYQFCGLNNEARNLVPETAWFNGGNYTGTNDSNNASMLYYENRLDNWLYNHPSYYLDYQVTPLYKGNELVPRQIRLAYVGYDSHGDKLQIKLGGGREKSGNDGATVVVLDNISPNAKIDYATGTATNTVSRAY</sequence>
<reference evidence="3" key="1">
    <citation type="journal article" date="2019" name="Int. J. Syst. Evol. Microbiol.">
        <title>The Global Catalogue of Microorganisms (GCM) 10K type strain sequencing project: providing services to taxonomists for standard genome sequencing and annotation.</title>
        <authorList>
            <consortium name="The Broad Institute Genomics Platform"/>
            <consortium name="The Broad Institute Genome Sequencing Center for Infectious Disease"/>
            <person name="Wu L."/>
            <person name="Ma J."/>
        </authorList>
    </citation>
    <scope>NUCLEOTIDE SEQUENCE [LARGE SCALE GENOMIC DNA]</scope>
    <source>
        <strain evidence="3">CCUG 63287</strain>
    </source>
</reference>